<feature type="transmembrane region" description="Helical" evidence="6">
    <location>
        <begin position="73"/>
        <end position="99"/>
    </location>
</feature>
<feature type="transmembrane region" description="Helical" evidence="6">
    <location>
        <begin position="659"/>
        <end position="678"/>
    </location>
</feature>
<feature type="transmembrane region" description="Helical" evidence="6">
    <location>
        <begin position="191"/>
        <end position="210"/>
    </location>
</feature>
<dbReference type="GO" id="GO:0016020">
    <property type="term" value="C:membrane"/>
    <property type="evidence" value="ECO:0007669"/>
    <property type="project" value="UniProtKB-SubCell"/>
</dbReference>
<feature type="transmembrane region" description="Helical" evidence="6">
    <location>
        <begin position="559"/>
        <end position="578"/>
    </location>
</feature>
<feature type="transmembrane region" description="Helical" evidence="6">
    <location>
        <begin position="340"/>
        <end position="361"/>
    </location>
</feature>
<evidence type="ECO:0000313" key="8">
    <source>
        <dbReference type="Proteomes" id="UP000583929"/>
    </source>
</evidence>
<dbReference type="GO" id="GO:0042910">
    <property type="term" value="F:xenobiotic transmembrane transporter activity"/>
    <property type="evidence" value="ECO:0007669"/>
    <property type="project" value="InterPro"/>
</dbReference>
<feature type="transmembrane region" description="Helical" evidence="6">
    <location>
        <begin position="161"/>
        <end position="179"/>
    </location>
</feature>
<dbReference type="NCBIfam" id="TIGR00797">
    <property type="entry name" value="matE"/>
    <property type="match status" value="2"/>
</dbReference>
<keyword evidence="3 6" id="KW-0812">Transmembrane</keyword>
<dbReference type="InterPro" id="IPR002528">
    <property type="entry name" value="MATE_fam"/>
</dbReference>
<keyword evidence="8" id="KW-1185">Reference proteome</keyword>
<dbReference type="EMBL" id="JAATIQ010000462">
    <property type="protein sequence ID" value="KAF4355086.1"/>
    <property type="molecule type" value="Genomic_DNA"/>
</dbReference>
<protein>
    <recommendedName>
        <fullName evidence="6">Protein DETOXIFICATION</fullName>
    </recommendedName>
    <alternativeName>
        <fullName evidence="6">Multidrug and toxic compound extrusion protein</fullName>
    </alternativeName>
</protein>
<comment type="caution">
    <text evidence="7">The sequence shown here is derived from an EMBL/GenBank/DDBJ whole genome shotgun (WGS) entry which is preliminary data.</text>
</comment>
<feature type="transmembrane region" description="Helical" evidence="6">
    <location>
        <begin position="818"/>
        <end position="838"/>
    </location>
</feature>
<evidence type="ECO:0000256" key="4">
    <source>
        <dbReference type="ARBA" id="ARBA00022989"/>
    </source>
</evidence>
<proteinExistence type="inferred from homology"/>
<comment type="subcellular location">
    <subcellularLocation>
        <location evidence="1">Membrane</location>
        <topology evidence="1">Multi-pass membrane protein</topology>
    </subcellularLocation>
</comment>
<evidence type="ECO:0000256" key="1">
    <source>
        <dbReference type="ARBA" id="ARBA00004141"/>
    </source>
</evidence>
<dbReference type="PANTHER" id="PTHR11206">
    <property type="entry name" value="MULTIDRUG RESISTANCE PROTEIN"/>
    <property type="match status" value="1"/>
</dbReference>
<dbReference type="GO" id="GO:0015297">
    <property type="term" value="F:antiporter activity"/>
    <property type="evidence" value="ECO:0007669"/>
    <property type="project" value="InterPro"/>
</dbReference>
<dbReference type="CDD" id="cd13132">
    <property type="entry name" value="MATE_eukaryotic"/>
    <property type="match status" value="2"/>
</dbReference>
<feature type="transmembrane region" description="Helical" evidence="6">
    <location>
        <begin position="777"/>
        <end position="798"/>
    </location>
</feature>
<feature type="transmembrane region" description="Helical" evidence="6">
    <location>
        <begin position="413"/>
        <end position="437"/>
    </location>
</feature>
<keyword evidence="5 6" id="KW-0472">Membrane</keyword>
<reference evidence="7 8" key="1">
    <citation type="journal article" date="2020" name="bioRxiv">
        <title>Sequence and annotation of 42 cannabis genomes reveals extensive copy number variation in cannabinoid synthesis and pathogen resistance genes.</title>
        <authorList>
            <person name="Mckernan K.J."/>
            <person name="Helbert Y."/>
            <person name="Kane L.T."/>
            <person name="Ebling H."/>
            <person name="Zhang L."/>
            <person name="Liu B."/>
            <person name="Eaton Z."/>
            <person name="Mclaughlin S."/>
            <person name="Kingan S."/>
            <person name="Baybayan P."/>
            <person name="Concepcion G."/>
            <person name="Jordan M."/>
            <person name="Riva A."/>
            <person name="Barbazuk W."/>
            <person name="Harkins T."/>
        </authorList>
    </citation>
    <scope>NUCLEOTIDE SEQUENCE [LARGE SCALE GENOMIC DNA]</scope>
    <source>
        <strain evidence="8">cv. Jamaican Lion 4</strain>
        <tissue evidence="7">Leaf</tissue>
    </source>
</reference>
<gene>
    <name evidence="7" type="ORF">G4B88_004298</name>
</gene>
<sequence length="929" mass="101972">MGESLMRKQEEEQNLEKGLLENEKREEKVEFFRDFIEELKLLGYIAGPMVAVNLSLYFLQIISLMMVGHLGKLYLSSTAIAISIGAVSGFSFLFGMSGASETLSGQAYGAKQYRKLGTQTNTAILCLILVCIPLSLVWFYMENILILIGQDPHISREAGQFLLWLIPALFAYATLQPLIRYFQSQSLIKPLLVSSCVSICCHVPLCWTLVFKCGLQHCGAAISIGISYWLNVILLVLYMTFSSSCKSTRVPISPELFQGFGEFFRFAIPSAAMSCLEWWSFEIITLLSGLLPNPQLETSVLSVCMSTIATLYTIPEGLGSAGSTRVSNELGAGKPRAARLAVGAVMFLSVSESIIVSSALFAGRKAFGYFFSNDKEVVDYAMNMAPLVCLSVIFDSLHATLSGIARGCGWQDLGAFVNLGAYYLVGIPVAAALGFWFDLRGKGLWIGIVVGSFLQAFLLSLIAVCTNWDEKAKMARKRIFEDSTTSLKDEDNLEKGLLENEKREEKVEFFRDFIKELKLLGYIAGPMVAQFGMSGALETLSGQAYGAKQYRKLGTQTNTAILCLILVCIPLSLIWFYMENILIVIGQNPNISRQAGQFLLWLIPALFAYATLQPLIRYFQSQSLIKPLLVSSCVSISCHVPLCWTLVFKCGLQHCGAAISIGISYWLNVILLLLYMTFSSTCESTRVPISSELFQGCGEFFRLAIPSAAMSCLEWWSFEIITLLSGLLSNPQLETSVLSVCMSTISTLYTIPEGLGSAGSTRVSNELGAGKPRAARLAVGAVMFLSVSESIIVSSALFAGRKAFGYFFTNDKEVVDYAMNMAPLVCLSVIFDSLHATLSGIARGCGWQDLGAYVNLGAYYLVGIPVAAALGFRFDLRGKGLWIGIIIGSFLQAFLLSLIAICTNWNEKAKMARKRMFEEIFEESTTSLV</sequence>
<name>A0A7J6E9Q9_CANSA</name>
<evidence type="ECO:0000256" key="6">
    <source>
        <dbReference type="RuleBase" id="RU004914"/>
    </source>
</evidence>
<feature type="transmembrane region" description="Helical" evidence="6">
    <location>
        <begin position="880"/>
        <end position="906"/>
    </location>
</feature>
<dbReference type="AlphaFoldDB" id="A0A7J6E9Q9"/>
<accession>A0A7J6E9Q9</accession>
<evidence type="ECO:0000256" key="5">
    <source>
        <dbReference type="ARBA" id="ARBA00023136"/>
    </source>
</evidence>
<evidence type="ECO:0000313" key="7">
    <source>
        <dbReference type="EMBL" id="KAF4355086.1"/>
    </source>
</evidence>
<dbReference type="Proteomes" id="UP000583929">
    <property type="component" value="Unassembled WGS sequence"/>
</dbReference>
<dbReference type="GO" id="GO:1990961">
    <property type="term" value="P:xenobiotic detoxification by transmembrane export across the plasma membrane"/>
    <property type="evidence" value="ECO:0007669"/>
    <property type="project" value="InterPro"/>
</dbReference>
<feature type="transmembrane region" description="Helical" evidence="6">
    <location>
        <begin position="850"/>
        <end position="874"/>
    </location>
</feature>
<evidence type="ECO:0000256" key="3">
    <source>
        <dbReference type="ARBA" id="ARBA00022692"/>
    </source>
</evidence>
<feature type="transmembrane region" description="Helical" evidence="6">
    <location>
        <begin position="598"/>
        <end position="616"/>
    </location>
</feature>
<dbReference type="Pfam" id="PF01554">
    <property type="entry name" value="MatE"/>
    <property type="match status" value="4"/>
</dbReference>
<dbReference type="InterPro" id="IPR045069">
    <property type="entry name" value="MATE_euk"/>
</dbReference>
<feature type="transmembrane region" description="Helical" evidence="6">
    <location>
        <begin position="222"/>
        <end position="241"/>
    </location>
</feature>
<organism evidence="7 8">
    <name type="scientific">Cannabis sativa</name>
    <name type="common">Hemp</name>
    <name type="synonym">Marijuana</name>
    <dbReference type="NCBI Taxonomy" id="3483"/>
    <lineage>
        <taxon>Eukaryota</taxon>
        <taxon>Viridiplantae</taxon>
        <taxon>Streptophyta</taxon>
        <taxon>Embryophyta</taxon>
        <taxon>Tracheophyta</taxon>
        <taxon>Spermatophyta</taxon>
        <taxon>Magnoliopsida</taxon>
        <taxon>eudicotyledons</taxon>
        <taxon>Gunneridae</taxon>
        <taxon>Pentapetalae</taxon>
        <taxon>rosids</taxon>
        <taxon>fabids</taxon>
        <taxon>Rosales</taxon>
        <taxon>Cannabaceae</taxon>
        <taxon>Cannabis</taxon>
    </lineage>
</organism>
<keyword evidence="4 6" id="KW-1133">Transmembrane helix</keyword>
<comment type="similarity">
    <text evidence="2 6">Belongs to the multi antimicrobial extrusion (MATE) (TC 2.A.66.1) family.</text>
</comment>
<feature type="transmembrane region" description="Helical" evidence="6">
    <location>
        <begin position="120"/>
        <end position="141"/>
    </location>
</feature>
<feature type="transmembrane region" description="Helical" evidence="6">
    <location>
        <begin position="443"/>
        <end position="468"/>
    </location>
</feature>
<evidence type="ECO:0000256" key="2">
    <source>
        <dbReference type="ARBA" id="ARBA00010199"/>
    </source>
</evidence>
<feature type="transmembrane region" description="Helical" evidence="6">
    <location>
        <begin position="381"/>
        <end position="401"/>
    </location>
</feature>
<feature type="transmembrane region" description="Helical" evidence="6">
    <location>
        <begin position="41"/>
        <end position="67"/>
    </location>
</feature>